<feature type="domain" description="ABC transporter" evidence="10">
    <location>
        <begin position="6"/>
        <end position="256"/>
    </location>
</feature>
<dbReference type="EMBL" id="JAKPBZ010000109">
    <property type="protein sequence ID" value="MCL2892796.1"/>
    <property type="molecule type" value="Genomic_DNA"/>
</dbReference>
<name>A0ABT0MSH2_9GAMM</name>
<evidence type="ECO:0000256" key="3">
    <source>
        <dbReference type="ARBA" id="ARBA00022448"/>
    </source>
</evidence>
<reference evidence="11 12" key="1">
    <citation type="submission" date="2022-02" db="EMBL/GenBank/DDBJ databases">
        <title>Description of Brenneria tiliae sp. nov. isolated from symptomatic Tilia x moltkei and Tilia x europaea trees in the UK.</title>
        <authorList>
            <person name="Kile H."/>
        </authorList>
    </citation>
    <scope>NUCLEOTIDE SEQUENCE [LARGE SCALE GENOMIC DNA]</scope>
    <source>
        <strain evidence="11 12">MC1SB4.1</strain>
    </source>
</reference>
<evidence type="ECO:0000256" key="2">
    <source>
        <dbReference type="ARBA" id="ARBA00005417"/>
    </source>
</evidence>
<dbReference type="InterPro" id="IPR013563">
    <property type="entry name" value="Oligopep_ABC_C"/>
</dbReference>
<proteinExistence type="inferred from homology"/>
<dbReference type="PROSITE" id="PS00211">
    <property type="entry name" value="ABC_TRANSPORTER_1"/>
    <property type="match status" value="1"/>
</dbReference>
<dbReference type="InterPro" id="IPR017871">
    <property type="entry name" value="ABC_transporter-like_CS"/>
</dbReference>
<gene>
    <name evidence="11" type="ORF">MFP26_08840</name>
</gene>
<comment type="similarity">
    <text evidence="2">Belongs to the ABC transporter superfamily.</text>
</comment>
<dbReference type="PANTHER" id="PTHR43297:SF2">
    <property type="entry name" value="DIPEPTIDE TRANSPORT ATP-BINDING PROTEIN DPPD"/>
    <property type="match status" value="1"/>
</dbReference>
<protein>
    <recommendedName>
        <fullName evidence="8">ABC-type dipeptide transporter</fullName>
        <ecNumber evidence="8">7.4.2.9</ecNumber>
    </recommendedName>
</protein>
<dbReference type="InterPro" id="IPR027417">
    <property type="entry name" value="P-loop_NTPase"/>
</dbReference>
<dbReference type="PROSITE" id="PS50893">
    <property type="entry name" value="ABC_TRANSPORTER_2"/>
    <property type="match status" value="1"/>
</dbReference>
<evidence type="ECO:0000256" key="8">
    <source>
        <dbReference type="ARBA" id="ARBA00038852"/>
    </source>
</evidence>
<keyword evidence="7" id="KW-0472">Membrane</keyword>
<evidence type="ECO:0000256" key="1">
    <source>
        <dbReference type="ARBA" id="ARBA00004417"/>
    </source>
</evidence>
<keyword evidence="12" id="KW-1185">Reference proteome</keyword>
<sequence>MSEVLLTVENLHVRLPAAGGWLHAVRGVSLNVARGRTHCLVGESGCGKSITALSLLRLLPAGADMRADAVRFQQQDMLALPARRLNEWRGARIAMIFQEPMTALNPVFTIGDQLVSVFRCHRGGGKQAARQRAASLLERVGIPDPQRSMRRYPHQLSGGQRQRVLIAMALMCEPPLIVADEPTTALDVTVQKQILDLLSDLQREFGLSLLLITHDLGVVAHYADDMSVMYAGQIVESGPVEDVLRTPRHPYTRGLIDCIPAPGAQQAGRPLTAIPGQVPSLLQPVAGCAFASRCPHAADICRVEGPQLTRLDAGRMRRCHAPFEESIA</sequence>
<organism evidence="11 12">
    <name type="scientific">Brenneria tiliae</name>
    <dbReference type="NCBI Taxonomy" id="2914984"/>
    <lineage>
        <taxon>Bacteria</taxon>
        <taxon>Pseudomonadati</taxon>
        <taxon>Pseudomonadota</taxon>
        <taxon>Gammaproteobacteria</taxon>
        <taxon>Enterobacterales</taxon>
        <taxon>Pectobacteriaceae</taxon>
        <taxon>Brenneria</taxon>
    </lineage>
</organism>
<dbReference type="SUPFAM" id="SSF52540">
    <property type="entry name" value="P-loop containing nucleoside triphosphate hydrolases"/>
    <property type="match status" value="1"/>
</dbReference>
<dbReference type="SMART" id="SM00382">
    <property type="entry name" value="AAA"/>
    <property type="match status" value="1"/>
</dbReference>
<dbReference type="InterPro" id="IPR050388">
    <property type="entry name" value="ABC_Ni/Peptide_Import"/>
</dbReference>
<evidence type="ECO:0000259" key="10">
    <source>
        <dbReference type="PROSITE" id="PS50893"/>
    </source>
</evidence>
<keyword evidence="5" id="KW-0547">Nucleotide-binding</keyword>
<dbReference type="CDD" id="cd03257">
    <property type="entry name" value="ABC_NikE_OppD_transporters"/>
    <property type="match status" value="1"/>
</dbReference>
<keyword evidence="3" id="KW-0813">Transport</keyword>
<dbReference type="GO" id="GO:0005524">
    <property type="term" value="F:ATP binding"/>
    <property type="evidence" value="ECO:0007669"/>
    <property type="project" value="UniProtKB-KW"/>
</dbReference>
<keyword evidence="6 11" id="KW-0067">ATP-binding</keyword>
<evidence type="ECO:0000256" key="9">
    <source>
        <dbReference type="ARBA" id="ARBA00047356"/>
    </source>
</evidence>
<evidence type="ECO:0000256" key="7">
    <source>
        <dbReference type="ARBA" id="ARBA00023136"/>
    </source>
</evidence>
<accession>A0ABT0MSH2</accession>
<evidence type="ECO:0000256" key="4">
    <source>
        <dbReference type="ARBA" id="ARBA00022475"/>
    </source>
</evidence>
<dbReference type="Pfam" id="PF08352">
    <property type="entry name" value="oligo_HPY"/>
    <property type="match status" value="1"/>
</dbReference>
<comment type="subcellular location">
    <subcellularLocation>
        <location evidence="1">Cell inner membrane</location>
        <topology evidence="1">Peripheral membrane protein</topology>
    </subcellularLocation>
</comment>
<dbReference type="RefSeq" id="WP_249244404.1">
    <property type="nucleotide sequence ID" value="NZ_JAKPBZ010000109.1"/>
</dbReference>
<dbReference type="EC" id="7.4.2.9" evidence="8"/>
<comment type="catalytic activity">
    <reaction evidence="9">
        <text>a dipeptide(out) + ATP + H2O = a dipeptide(in) + ADP + phosphate + H(+)</text>
        <dbReference type="Rhea" id="RHEA:23120"/>
        <dbReference type="ChEBI" id="CHEBI:15377"/>
        <dbReference type="ChEBI" id="CHEBI:15378"/>
        <dbReference type="ChEBI" id="CHEBI:30616"/>
        <dbReference type="ChEBI" id="CHEBI:43474"/>
        <dbReference type="ChEBI" id="CHEBI:90799"/>
        <dbReference type="ChEBI" id="CHEBI:456216"/>
        <dbReference type="EC" id="7.4.2.9"/>
    </reaction>
</comment>
<dbReference type="Pfam" id="PF00005">
    <property type="entry name" value="ABC_tran"/>
    <property type="match status" value="1"/>
</dbReference>
<evidence type="ECO:0000313" key="11">
    <source>
        <dbReference type="EMBL" id="MCL2892796.1"/>
    </source>
</evidence>
<evidence type="ECO:0000256" key="5">
    <source>
        <dbReference type="ARBA" id="ARBA00022741"/>
    </source>
</evidence>
<evidence type="ECO:0000256" key="6">
    <source>
        <dbReference type="ARBA" id="ARBA00022840"/>
    </source>
</evidence>
<dbReference type="Proteomes" id="UP001203069">
    <property type="component" value="Unassembled WGS sequence"/>
</dbReference>
<dbReference type="NCBIfam" id="TIGR01727">
    <property type="entry name" value="oligo_HPY"/>
    <property type="match status" value="1"/>
</dbReference>
<evidence type="ECO:0000313" key="12">
    <source>
        <dbReference type="Proteomes" id="UP001203069"/>
    </source>
</evidence>
<dbReference type="InterPro" id="IPR003439">
    <property type="entry name" value="ABC_transporter-like_ATP-bd"/>
</dbReference>
<dbReference type="Gene3D" id="3.40.50.300">
    <property type="entry name" value="P-loop containing nucleotide triphosphate hydrolases"/>
    <property type="match status" value="1"/>
</dbReference>
<keyword evidence="4" id="KW-1003">Cell membrane</keyword>
<dbReference type="PANTHER" id="PTHR43297">
    <property type="entry name" value="OLIGOPEPTIDE TRANSPORT ATP-BINDING PROTEIN APPD"/>
    <property type="match status" value="1"/>
</dbReference>
<dbReference type="InterPro" id="IPR003593">
    <property type="entry name" value="AAA+_ATPase"/>
</dbReference>
<comment type="caution">
    <text evidence="11">The sequence shown here is derived from an EMBL/GenBank/DDBJ whole genome shotgun (WGS) entry which is preliminary data.</text>
</comment>